<comment type="caution">
    <text evidence="1">The sequence shown here is derived from an EMBL/GenBank/DDBJ whole genome shotgun (WGS) entry which is preliminary data.</text>
</comment>
<dbReference type="PANTHER" id="PTHR38009:SF1">
    <property type="entry name" value="CONSERVED HYPOTHETICAL PHAGE TAIL PROTEIN"/>
    <property type="match status" value="1"/>
</dbReference>
<dbReference type="RefSeq" id="WP_366088895.1">
    <property type="nucleotide sequence ID" value="NZ_JBFASG010000019.1"/>
</dbReference>
<dbReference type="Pfam" id="PF06841">
    <property type="entry name" value="Phage_T4_gp19"/>
    <property type="match status" value="1"/>
</dbReference>
<keyword evidence="2" id="KW-1185">Reference proteome</keyword>
<dbReference type="InterPro" id="IPR010667">
    <property type="entry name" value="Phage_T4_Gp19"/>
</dbReference>
<evidence type="ECO:0000313" key="2">
    <source>
        <dbReference type="Proteomes" id="UP001552479"/>
    </source>
</evidence>
<dbReference type="PANTHER" id="PTHR38009">
    <property type="entry name" value="CONSERVED HYPOTHETICAL PHAGE TAIL PROTEIN"/>
    <property type="match status" value="1"/>
</dbReference>
<organism evidence="1 2">
    <name type="scientific">Streptomyces roseoverticillatus</name>
    <dbReference type="NCBI Taxonomy" id="66429"/>
    <lineage>
        <taxon>Bacteria</taxon>
        <taxon>Bacillati</taxon>
        <taxon>Actinomycetota</taxon>
        <taxon>Actinomycetes</taxon>
        <taxon>Kitasatosporales</taxon>
        <taxon>Streptomycetaceae</taxon>
        <taxon>Streptomyces</taxon>
    </lineage>
</organism>
<dbReference type="InterPro" id="IPR011747">
    <property type="entry name" value="CHP02241"/>
</dbReference>
<name>A0ABV3IXW7_9ACTN</name>
<reference evidence="1 2" key="1">
    <citation type="submission" date="2024-06" db="EMBL/GenBank/DDBJ databases">
        <title>The Natural Products Discovery Center: Release of the First 8490 Sequenced Strains for Exploring Actinobacteria Biosynthetic Diversity.</title>
        <authorList>
            <person name="Kalkreuter E."/>
            <person name="Kautsar S.A."/>
            <person name="Yang D."/>
            <person name="Bader C.D."/>
            <person name="Teijaro C.N."/>
            <person name="Fluegel L."/>
            <person name="Davis C.M."/>
            <person name="Simpson J.R."/>
            <person name="Lauterbach L."/>
            <person name="Steele A.D."/>
            <person name="Gui C."/>
            <person name="Meng S."/>
            <person name="Li G."/>
            <person name="Viehrig K."/>
            <person name="Ye F."/>
            <person name="Su P."/>
            <person name="Kiefer A.F."/>
            <person name="Nichols A."/>
            <person name="Cepeda A.J."/>
            <person name="Yan W."/>
            <person name="Fan B."/>
            <person name="Jiang Y."/>
            <person name="Adhikari A."/>
            <person name="Zheng C.-J."/>
            <person name="Schuster L."/>
            <person name="Cowan T.M."/>
            <person name="Smanski M.J."/>
            <person name="Chevrette M.G."/>
            <person name="De Carvalho L.P.S."/>
            <person name="Shen B."/>
        </authorList>
    </citation>
    <scope>NUCLEOTIDE SEQUENCE [LARGE SCALE GENOMIC DNA]</scope>
    <source>
        <strain evidence="1 2">NPDC053791</strain>
    </source>
</reference>
<sequence>MAIGDTVSTHVFSIELGHFQVETVQDVGDLAFGQEVVEIKRVTSAGELVIRKQPGGRRPGEVTITRGLDKSPAFTDWIKTTRTNADADSARQNLAIVVMDAQKNPVRRINLLNAWASNWSGPSLQAGGSNPVQERVMPAFEDLTVE</sequence>
<gene>
    <name evidence="1" type="ORF">AB0L03_19875</name>
</gene>
<evidence type="ECO:0000313" key="1">
    <source>
        <dbReference type="EMBL" id="MEV4925065.1"/>
    </source>
</evidence>
<proteinExistence type="predicted"/>
<dbReference type="Proteomes" id="UP001552479">
    <property type="component" value="Unassembled WGS sequence"/>
</dbReference>
<dbReference type="EMBL" id="JBFASG010000019">
    <property type="protein sequence ID" value="MEV4925065.1"/>
    <property type="molecule type" value="Genomic_DNA"/>
</dbReference>
<protein>
    <submittedName>
        <fullName evidence="1">Phage tail protein</fullName>
    </submittedName>
</protein>
<accession>A0ABV3IXW7</accession>